<keyword evidence="1" id="KW-0472">Membrane</keyword>
<protein>
    <submittedName>
        <fullName evidence="2">Uncharacterized protein</fullName>
    </submittedName>
</protein>
<proteinExistence type="predicted"/>
<keyword evidence="3" id="KW-1185">Reference proteome</keyword>
<evidence type="ECO:0000256" key="1">
    <source>
        <dbReference type="SAM" id="Phobius"/>
    </source>
</evidence>
<dbReference type="Proteomes" id="UP001420932">
    <property type="component" value="Unassembled WGS sequence"/>
</dbReference>
<gene>
    <name evidence="2" type="ORF">Syun_009549</name>
</gene>
<feature type="transmembrane region" description="Helical" evidence="1">
    <location>
        <begin position="33"/>
        <end position="57"/>
    </location>
</feature>
<accession>A0AAP0PQY9</accession>
<dbReference type="EMBL" id="JBBNAF010000004">
    <property type="protein sequence ID" value="KAK9151240.1"/>
    <property type="molecule type" value="Genomic_DNA"/>
</dbReference>
<name>A0AAP0PQY9_9MAGN</name>
<comment type="caution">
    <text evidence="2">The sequence shown here is derived from an EMBL/GenBank/DDBJ whole genome shotgun (WGS) entry which is preliminary data.</text>
</comment>
<keyword evidence="1" id="KW-0812">Transmembrane</keyword>
<dbReference type="AlphaFoldDB" id="A0AAP0PQY9"/>
<evidence type="ECO:0000313" key="2">
    <source>
        <dbReference type="EMBL" id="KAK9151240.1"/>
    </source>
</evidence>
<organism evidence="2 3">
    <name type="scientific">Stephania yunnanensis</name>
    <dbReference type="NCBI Taxonomy" id="152371"/>
    <lineage>
        <taxon>Eukaryota</taxon>
        <taxon>Viridiplantae</taxon>
        <taxon>Streptophyta</taxon>
        <taxon>Embryophyta</taxon>
        <taxon>Tracheophyta</taxon>
        <taxon>Spermatophyta</taxon>
        <taxon>Magnoliopsida</taxon>
        <taxon>Ranunculales</taxon>
        <taxon>Menispermaceae</taxon>
        <taxon>Menispermoideae</taxon>
        <taxon>Cissampelideae</taxon>
        <taxon>Stephania</taxon>
    </lineage>
</organism>
<keyword evidence="1" id="KW-1133">Transmembrane helix</keyword>
<sequence length="69" mass="8195">MLGLLEVRESQEMLCESSKSTFSWFDCMYTLKWSLVFMKFFFVPAFVFGLHCICIILDYSFMSFRTMAC</sequence>
<reference evidence="2 3" key="1">
    <citation type="submission" date="2024-01" db="EMBL/GenBank/DDBJ databases">
        <title>Genome assemblies of Stephania.</title>
        <authorList>
            <person name="Yang L."/>
        </authorList>
    </citation>
    <scope>NUCLEOTIDE SEQUENCE [LARGE SCALE GENOMIC DNA]</scope>
    <source>
        <strain evidence="2">YNDBR</strain>
        <tissue evidence="2">Leaf</tissue>
    </source>
</reference>
<evidence type="ECO:0000313" key="3">
    <source>
        <dbReference type="Proteomes" id="UP001420932"/>
    </source>
</evidence>